<reference evidence="3" key="1">
    <citation type="journal article" date="2019" name="Int. J. Syst. Evol. Microbiol.">
        <title>The Global Catalogue of Microorganisms (GCM) 10K type strain sequencing project: providing services to taxonomists for standard genome sequencing and annotation.</title>
        <authorList>
            <consortium name="The Broad Institute Genomics Platform"/>
            <consortium name="The Broad Institute Genome Sequencing Center for Infectious Disease"/>
            <person name="Wu L."/>
            <person name="Ma J."/>
        </authorList>
    </citation>
    <scope>NUCLEOTIDE SEQUENCE [LARGE SCALE GENOMIC DNA]</scope>
    <source>
        <strain evidence="3">JCM 11136</strain>
    </source>
</reference>
<gene>
    <name evidence="2" type="ORF">GCM10009560_58030</name>
</gene>
<feature type="compositionally biased region" description="Low complexity" evidence="1">
    <location>
        <begin position="101"/>
        <end position="117"/>
    </location>
</feature>
<sequence length="117" mass="12169">MPRRILITLTSASALDDTGRTTGFYIAEEIEPWEIFGRLRDGEDRPDPPSRQPEVAAGIAVSGYDAVFSAGVTAAWAAPDSGRAPGAAVLTSSWPPPSAPSPDGAGRAGTPRPRGPR</sequence>
<accession>A0ABP4B558</accession>
<dbReference type="EMBL" id="BAAAHQ010000036">
    <property type="protein sequence ID" value="GAA0944176.1"/>
    <property type="molecule type" value="Genomic_DNA"/>
</dbReference>
<proteinExistence type="predicted"/>
<evidence type="ECO:0000256" key="1">
    <source>
        <dbReference type="SAM" id="MobiDB-lite"/>
    </source>
</evidence>
<keyword evidence="3" id="KW-1185">Reference proteome</keyword>
<dbReference type="Proteomes" id="UP001501578">
    <property type="component" value="Unassembled WGS sequence"/>
</dbReference>
<protein>
    <submittedName>
        <fullName evidence="2">Uncharacterized protein</fullName>
    </submittedName>
</protein>
<name>A0ABP4B558_9ACTN</name>
<feature type="region of interest" description="Disordered" evidence="1">
    <location>
        <begin position="78"/>
        <end position="117"/>
    </location>
</feature>
<evidence type="ECO:0000313" key="2">
    <source>
        <dbReference type="EMBL" id="GAA0944176.1"/>
    </source>
</evidence>
<comment type="caution">
    <text evidence="2">The sequence shown here is derived from an EMBL/GenBank/DDBJ whole genome shotgun (WGS) entry which is preliminary data.</text>
</comment>
<organism evidence="2 3">
    <name type="scientific">Nonomuraea longicatena</name>
    <dbReference type="NCBI Taxonomy" id="83682"/>
    <lineage>
        <taxon>Bacteria</taxon>
        <taxon>Bacillati</taxon>
        <taxon>Actinomycetota</taxon>
        <taxon>Actinomycetes</taxon>
        <taxon>Streptosporangiales</taxon>
        <taxon>Streptosporangiaceae</taxon>
        <taxon>Nonomuraea</taxon>
    </lineage>
</organism>
<evidence type="ECO:0000313" key="3">
    <source>
        <dbReference type="Proteomes" id="UP001501578"/>
    </source>
</evidence>